<dbReference type="EMBL" id="BMMW01000001">
    <property type="protein sequence ID" value="GGK40620.1"/>
    <property type="molecule type" value="Genomic_DNA"/>
</dbReference>
<evidence type="ECO:0000313" key="2">
    <source>
        <dbReference type="EMBL" id="GGK40620.1"/>
    </source>
</evidence>
<keyword evidence="3" id="KW-1185">Reference proteome</keyword>
<keyword evidence="1" id="KW-0732">Signal</keyword>
<feature type="signal peptide" evidence="1">
    <location>
        <begin position="1"/>
        <end position="23"/>
    </location>
</feature>
<comment type="caution">
    <text evidence="2">The sequence shown here is derived from an EMBL/GenBank/DDBJ whole genome shotgun (WGS) entry which is preliminary data.</text>
</comment>
<gene>
    <name evidence="2" type="ORF">GCM10011591_10250</name>
</gene>
<reference evidence="2" key="2">
    <citation type="submission" date="2020-09" db="EMBL/GenBank/DDBJ databases">
        <authorList>
            <person name="Sun Q."/>
            <person name="Zhou Y."/>
        </authorList>
    </citation>
    <scope>NUCLEOTIDE SEQUENCE</scope>
    <source>
        <strain evidence="2">CGMCC 4.7278</strain>
    </source>
</reference>
<dbReference type="Proteomes" id="UP000612956">
    <property type="component" value="Unassembled WGS sequence"/>
</dbReference>
<reference evidence="2" key="1">
    <citation type="journal article" date="2014" name="Int. J. Syst. Evol. Microbiol.">
        <title>Complete genome sequence of Corynebacterium casei LMG S-19264T (=DSM 44701T), isolated from a smear-ripened cheese.</title>
        <authorList>
            <consortium name="US DOE Joint Genome Institute (JGI-PGF)"/>
            <person name="Walter F."/>
            <person name="Albersmeier A."/>
            <person name="Kalinowski J."/>
            <person name="Ruckert C."/>
        </authorList>
    </citation>
    <scope>NUCLEOTIDE SEQUENCE</scope>
    <source>
        <strain evidence="2">CGMCC 4.7278</strain>
    </source>
</reference>
<proteinExistence type="predicted"/>
<evidence type="ECO:0008006" key="4">
    <source>
        <dbReference type="Google" id="ProtNLM"/>
    </source>
</evidence>
<organism evidence="2 3">
    <name type="scientific">Nocardia camponoti</name>
    <dbReference type="NCBI Taxonomy" id="1616106"/>
    <lineage>
        <taxon>Bacteria</taxon>
        <taxon>Bacillati</taxon>
        <taxon>Actinomycetota</taxon>
        <taxon>Actinomycetes</taxon>
        <taxon>Mycobacteriales</taxon>
        <taxon>Nocardiaceae</taxon>
        <taxon>Nocardia</taxon>
    </lineage>
</organism>
<protein>
    <recommendedName>
        <fullName evidence="4">DUF3558 domain-containing protein</fullName>
    </recommendedName>
</protein>
<sequence length="186" mass="20469">MMPRTIKLLLAASVITIPLVGCGGDPSPIAIDSKHARSEVCAVAESITREQVLIPQIASRTDGLVRDPHLPIAHGTTCRVKREETLERIMTLTLSRQEPWSPPAGYQTIDVTASGTDGKVQTVFQNSSGSRNRFFYVELNGWKGFMYLYDEGIDPTGTRGDDLVQAQSNELASRLFTMMKELGAWT</sequence>
<accession>A0A917QBA1</accession>
<evidence type="ECO:0000313" key="3">
    <source>
        <dbReference type="Proteomes" id="UP000612956"/>
    </source>
</evidence>
<evidence type="ECO:0000256" key="1">
    <source>
        <dbReference type="SAM" id="SignalP"/>
    </source>
</evidence>
<name>A0A917QBA1_9NOCA</name>
<feature type="chain" id="PRO_5038582533" description="DUF3558 domain-containing protein" evidence="1">
    <location>
        <begin position="24"/>
        <end position="186"/>
    </location>
</feature>
<dbReference type="AlphaFoldDB" id="A0A917QBA1"/>